<dbReference type="EMBL" id="SLYB01000007">
    <property type="protein sequence ID" value="TCP95730.1"/>
    <property type="molecule type" value="Genomic_DNA"/>
</dbReference>
<reference evidence="2 3" key="1">
    <citation type="submission" date="2019-03" db="EMBL/GenBank/DDBJ databases">
        <title>Genomic Encyclopedia of Type Strains, Phase IV (KMG-IV): sequencing the most valuable type-strain genomes for metagenomic binning, comparative biology and taxonomic classification.</title>
        <authorList>
            <person name="Goeker M."/>
        </authorList>
    </citation>
    <scope>NUCLEOTIDE SEQUENCE [LARGE SCALE GENOMIC DNA]</scope>
    <source>
        <strain evidence="2 3">DSM 28404</strain>
    </source>
</reference>
<dbReference type="OrthoDB" id="5689171at2"/>
<feature type="transmembrane region" description="Helical" evidence="1">
    <location>
        <begin position="239"/>
        <end position="263"/>
    </location>
</feature>
<gene>
    <name evidence="2" type="ORF">EDC44_1079</name>
</gene>
<feature type="transmembrane region" description="Helical" evidence="1">
    <location>
        <begin position="138"/>
        <end position="160"/>
    </location>
</feature>
<keyword evidence="1" id="KW-0812">Transmembrane</keyword>
<feature type="transmembrane region" description="Helical" evidence="1">
    <location>
        <begin position="209"/>
        <end position="227"/>
    </location>
</feature>
<name>A0A4R2T0X2_9PAST</name>
<feature type="transmembrane region" description="Helical" evidence="1">
    <location>
        <begin position="166"/>
        <end position="188"/>
    </location>
</feature>
<organism evidence="2 3">
    <name type="scientific">Cricetibacter osteomyelitidis</name>
    <dbReference type="NCBI Taxonomy" id="1521931"/>
    <lineage>
        <taxon>Bacteria</taxon>
        <taxon>Pseudomonadati</taxon>
        <taxon>Pseudomonadota</taxon>
        <taxon>Gammaproteobacteria</taxon>
        <taxon>Pasteurellales</taxon>
        <taxon>Pasteurellaceae</taxon>
        <taxon>Cricetibacter</taxon>
    </lineage>
</organism>
<evidence type="ECO:0000256" key="1">
    <source>
        <dbReference type="SAM" id="Phobius"/>
    </source>
</evidence>
<feature type="transmembrane region" description="Helical" evidence="1">
    <location>
        <begin position="22"/>
        <end position="44"/>
    </location>
</feature>
<evidence type="ECO:0000313" key="3">
    <source>
        <dbReference type="Proteomes" id="UP000295763"/>
    </source>
</evidence>
<keyword evidence="1" id="KW-0472">Membrane</keyword>
<sequence>MNINFTQIFQDSWNFIRNQRRFTLSFMLIFVAVLIIFQLILGYMQPIIFKEVSEQFAVMTQNIPAEAKAQLEAINGNDSTQSVLLSLAMITHPRMLAILISSQVINSFVITCGIIAVHQISRLQPFSLSMAFARGLQCFLGVLAINIIVLMPIGLGAAFAVGGNALGSLLMLVGIYIFIRLCLAYFVYLIENKSIFEAIRFTWQKTQKGFGSLFIFFLLAYVVLTMLHSQLSVLDDNIVLLFIGMVLSAFLHLFSIIFSYRFYTLFMK</sequence>
<proteinExistence type="predicted"/>
<evidence type="ECO:0000313" key="2">
    <source>
        <dbReference type="EMBL" id="TCP95730.1"/>
    </source>
</evidence>
<dbReference type="AlphaFoldDB" id="A0A4R2T0X2"/>
<comment type="caution">
    <text evidence="2">The sequence shown here is derived from an EMBL/GenBank/DDBJ whole genome shotgun (WGS) entry which is preliminary data.</text>
</comment>
<protein>
    <submittedName>
        <fullName evidence="2">Uncharacterized protein</fullName>
    </submittedName>
</protein>
<accession>A0A4R2T0X2</accession>
<keyword evidence="3" id="KW-1185">Reference proteome</keyword>
<dbReference type="Proteomes" id="UP000295763">
    <property type="component" value="Unassembled WGS sequence"/>
</dbReference>
<feature type="transmembrane region" description="Helical" evidence="1">
    <location>
        <begin position="95"/>
        <end position="117"/>
    </location>
</feature>
<keyword evidence="1" id="KW-1133">Transmembrane helix</keyword>
<dbReference type="RefSeq" id="WP_131975832.1">
    <property type="nucleotide sequence ID" value="NZ_SLYB01000007.1"/>
</dbReference>